<feature type="region of interest" description="Disordered" evidence="1">
    <location>
        <begin position="118"/>
        <end position="171"/>
    </location>
</feature>
<feature type="compositionally biased region" description="Polar residues" evidence="1">
    <location>
        <begin position="430"/>
        <end position="440"/>
    </location>
</feature>
<name>A0A9W7ANA4_9STRA</name>
<dbReference type="EMBL" id="BRXY01000189">
    <property type="protein sequence ID" value="GMH75372.1"/>
    <property type="molecule type" value="Genomic_DNA"/>
</dbReference>
<proteinExistence type="predicted"/>
<evidence type="ECO:0000256" key="1">
    <source>
        <dbReference type="SAM" id="MobiDB-lite"/>
    </source>
</evidence>
<feature type="region of interest" description="Disordered" evidence="1">
    <location>
        <begin position="408"/>
        <end position="495"/>
    </location>
</feature>
<feature type="compositionally biased region" description="Low complexity" evidence="1">
    <location>
        <begin position="1"/>
        <end position="13"/>
    </location>
</feature>
<dbReference type="Proteomes" id="UP001165085">
    <property type="component" value="Unassembled WGS sequence"/>
</dbReference>
<feature type="region of interest" description="Disordered" evidence="1">
    <location>
        <begin position="1"/>
        <end position="69"/>
    </location>
</feature>
<keyword evidence="3" id="KW-1185">Reference proteome</keyword>
<evidence type="ECO:0000313" key="3">
    <source>
        <dbReference type="Proteomes" id="UP001165085"/>
    </source>
</evidence>
<feature type="compositionally biased region" description="Basic and acidic residues" evidence="1">
    <location>
        <begin position="120"/>
        <end position="154"/>
    </location>
</feature>
<feature type="compositionally biased region" description="Basic and acidic residues" evidence="1">
    <location>
        <begin position="35"/>
        <end position="49"/>
    </location>
</feature>
<dbReference type="OrthoDB" id="203617at2759"/>
<feature type="compositionally biased region" description="Polar residues" evidence="1">
    <location>
        <begin position="459"/>
        <end position="482"/>
    </location>
</feature>
<evidence type="ECO:0000313" key="2">
    <source>
        <dbReference type="EMBL" id="GMH75372.1"/>
    </source>
</evidence>
<comment type="caution">
    <text evidence="2">The sequence shown here is derived from an EMBL/GenBank/DDBJ whole genome shotgun (WGS) entry which is preliminary data.</text>
</comment>
<reference evidence="3" key="1">
    <citation type="journal article" date="2023" name="Commun. Biol.">
        <title>Genome analysis of Parmales, the sister group of diatoms, reveals the evolutionary specialization of diatoms from phago-mixotrophs to photoautotrophs.</title>
        <authorList>
            <person name="Ban H."/>
            <person name="Sato S."/>
            <person name="Yoshikawa S."/>
            <person name="Yamada K."/>
            <person name="Nakamura Y."/>
            <person name="Ichinomiya M."/>
            <person name="Sato N."/>
            <person name="Blanc-Mathieu R."/>
            <person name="Endo H."/>
            <person name="Kuwata A."/>
            <person name="Ogata H."/>
        </authorList>
    </citation>
    <scope>NUCLEOTIDE SEQUENCE [LARGE SCALE GENOMIC DNA]</scope>
    <source>
        <strain evidence="3">NIES 3701</strain>
    </source>
</reference>
<sequence>MSTSEDWSSSSSVDSHEDDSSHRHQRHMGQHQHQHQHEHNINKQAEDMPRPSFRKRKPKSSKPVSFLTPSTQGLSILLAPIELQKRVILQKIRLSKTKDLDEKWQKEESLKIFKSKRRTEKLERVKSEKKAKSDALESKKLQKDLKRREEEARQSAHVSLRRHAQESARIKSQTLKSQKYNLDMHSYVTAKKAFQAEMKARRDARRKKREEEKSSLKVALAAKIGETQKNVEARKRRETNISKKMNDVVDISAAEAIKQREKVLKMREEEIKKKMVIKQQKEALQNKRKLAWQEQLKRNLHIEALNNKREDNLKRKQEEWVATKNQVAVNRATFVDRLDAVVDSTRIMFDHLHVDADVGVEDEKKDADPFPSMRVNVEIGDTSPIRAGVKRAMTPVTPKDFFKWEEDAPEEIRGSPDGSDVTEETEATVKASNVSSTHVNIFSPGDPGLVSPDAHPKNPATQTQNKTPQPEETVTTPRQTRPSFEENDIFSPLDPAMTRGYSFSFTPAPVPSDDEIATMSPLQRTYTALKLRRGEDEGIRRMKDLIRNATG</sequence>
<gene>
    <name evidence="2" type="ORF">TrST_g11699</name>
</gene>
<dbReference type="AlphaFoldDB" id="A0A9W7ANA4"/>
<feature type="compositionally biased region" description="Basic residues" evidence="1">
    <location>
        <begin position="23"/>
        <end position="34"/>
    </location>
</feature>
<protein>
    <submittedName>
        <fullName evidence="2">Uncharacterized protein</fullName>
    </submittedName>
</protein>
<organism evidence="2 3">
    <name type="scientific">Triparma strigata</name>
    <dbReference type="NCBI Taxonomy" id="1606541"/>
    <lineage>
        <taxon>Eukaryota</taxon>
        <taxon>Sar</taxon>
        <taxon>Stramenopiles</taxon>
        <taxon>Ochrophyta</taxon>
        <taxon>Bolidophyceae</taxon>
        <taxon>Parmales</taxon>
        <taxon>Triparmaceae</taxon>
        <taxon>Triparma</taxon>
    </lineage>
</organism>
<accession>A0A9W7ANA4</accession>